<evidence type="ECO:0000313" key="2">
    <source>
        <dbReference type="EMBL" id="RGR76895.1"/>
    </source>
</evidence>
<proteinExistence type="predicted"/>
<dbReference type="InterPro" id="IPR036388">
    <property type="entry name" value="WH-like_DNA-bd_sf"/>
</dbReference>
<dbReference type="Gene3D" id="1.10.10.10">
    <property type="entry name" value="Winged helix-like DNA-binding domain superfamily/Winged helix DNA-binding domain"/>
    <property type="match status" value="1"/>
</dbReference>
<keyword evidence="3" id="KW-1185">Reference proteome</keyword>
<comment type="caution">
    <text evidence="2">The sequence shown here is derived from an EMBL/GenBank/DDBJ whole genome shotgun (WGS) entry which is preliminary data.</text>
</comment>
<dbReference type="Proteomes" id="UP000284178">
    <property type="component" value="Unassembled WGS sequence"/>
</dbReference>
<reference evidence="2 3" key="1">
    <citation type="submission" date="2018-08" db="EMBL/GenBank/DDBJ databases">
        <title>A genome reference for cultivated species of the human gut microbiota.</title>
        <authorList>
            <person name="Zou Y."/>
            <person name="Xue W."/>
            <person name="Luo G."/>
        </authorList>
    </citation>
    <scope>NUCLEOTIDE SEQUENCE [LARGE SCALE GENOMIC DNA]</scope>
    <source>
        <strain evidence="2 3">AF24-29</strain>
    </source>
</reference>
<dbReference type="Pfam" id="PF04545">
    <property type="entry name" value="Sigma70_r4"/>
    <property type="match status" value="1"/>
</dbReference>
<dbReference type="EMBL" id="QRUP01000001">
    <property type="protein sequence ID" value="RGR76895.1"/>
    <property type="molecule type" value="Genomic_DNA"/>
</dbReference>
<name>A0A412G6I0_9FIRM</name>
<accession>A0A412G6I0</accession>
<dbReference type="AlphaFoldDB" id="A0A412G6I0"/>
<sequence length="144" mass="16599">MAVDERIKRTKDKLRVYGSYSREISKLRVWLLDLSTYLWLHEDWPEQAAREMRIRGLDNKHPPGQQLCVQKAAIEAQLEQLRAARSALGLDDWLDSLSQDDRQIIQLVYEEGYSYQAAAPMVNLSKSGIDYRINVICKSQDASS</sequence>
<gene>
    <name evidence="2" type="ORF">DWY25_00965</name>
</gene>
<dbReference type="GO" id="GO:0003700">
    <property type="term" value="F:DNA-binding transcription factor activity"/>
    <property type="evidence" value="ECO:0007669"/>
    <property type="project" value="InterPro"/>
</dbReference>
<feature type="domain" description="RNA polymerase sigma-70 region 4" evidence="1">
    <location>
        <begin position="93"/>
        <end position="127"/>
    </location>
</feature>
<evidence type="ECO:0000259" key="1">
    <source>
        <dbReference type="Pfam" id="PF04545"/>
    </source>
</evidence>
<evidence type="ECO:0000313" key="3">
    <source>
        <dbReference type="Proteomes" id="UP000284178"/>
    </source>
</evidence>
<dbReference type="InterPro" id="IPR007630">
    <property type="entry name" value="RNA_pol_sigma70_r4"/>
</dbReference>
<protein>
    <recommendedName>
        <fullName evidence="1">RNA polymerase sigma-70 region 4 domain-containing protein</fullName>
    </recommendedName>
</protein>
<dbReference type="InterPro" id="IPR013324">
    <property type="entry name" value="RNA_pol_sigma_r3/r4-like"/>
</dbReference>
<dbReference type="GO" id="GO:0006352">
    <property type="term" value="P:DNA-templated transcription initiation"/>
    <property type="evidence" value="ECO:0007669"/>
    <property type="project" value="InterPro"/>
</dbReference>
<organism evidence="2 3">
    <name type="scientific">Holdemania filiformis</name>
    <dbReference type="NCBI Taxonomy" id="61171"/>
    <lineage>
        <taxon>Bacteria</taxon>
        <taxon>Bacillati</taxon>
        <taxon>Bacillota</taxon>
        <taxon>Erysipelotrichia</taxon>
        <taxon>Erysipelotrichales</taxon>
        <taxon>Erysipelotrichaceae</taxon>
        <taxon>Holdemania</taxon>
    </lineage>
</organism>
<dbReference type="SUPFAM" id="SSF88659">
    <property type="entry name" value="Sigma3 and sigma4 domains of RNA polymerase sigma factors"/>
    <property type="match status" value="1"/>
</dbReference>